<reference evidence="1" key="2">
    <citation type="submission" date="2015-10" db="EMBL/GenBank/DDBJ databases">
        <authorList>
            <person name="Gilbert D.G."/>
        </authorList>
    </citation>
    <scope>NUCLEOTIDE SEQUENCE</scope>
    <source>
        <strain evidence="1">GO-13</strain>
    </source>
</reference>
<dbReference type="EMBL" id="LECW02000043">
    <property type="protein sequence ID" value="KRT90684.1"/>
    <property type="molecule type" value="Genomic_DNA"/>
</dbReference>
<organism evidence="1 3">
    <name type="scientific">Bacillus glycinifermentans</name>
    <dbReference type="NCBI Taxonomy" id="1664069"/>
    <lineage>
        <taxon>Bacteria</taxon>
        <taxon>Bacillati</taxon>
        <taxon>Bacillota</taxon>
        <taxon>Bacilli</taxon>
        <taxon>Bacillales</taxon>
        <taxon>Bacillaceae</taxon>
        <taxon>Bacillus</taxon>
    </lineage>
</organism>
<gene>
    <name evidence="1" type="ORF">AB447_224050</name>
    <name evidence="2" type="ORF">P8828_18260</name>
</gene>
<proteinExistence type="predicted"/>
<reference evidence="1 3" key="1">
    <citation type="journal article" date="2015" name="Int. J. Syst. Evol. Microbiol.">
        <title>Bacillus glycinifermentans sp. nov., isolated from fermented soybean paste.</title>
        <authorList>
            <person name="Kim S.J."/>
            <person name="Dunlap C.A."/>
            <person name="Kwon S.W."/>
            <person name="Rooney A.P."/>
        </authorList>
    </citation>
    <scope>NUCLEOTIDE SEQUENCE [LARGE SCALE GENOMIC DNA]</scope>
    <source>
        <strain evidence="1 3">GO-13</strain>
    </source>
</reference>
<dbReference type="InterPro" id="IPR006490">
    <property type="entry name" value="Maj_tail_phi13"/>
</dbReference>
<dbReference type="OrthoDB" id="3078218at2"/>
<accession>A0A0J6E4R2</accession>
<dbReference type="RefSeq" id="WP_048356132.1">
    <property type="nucleotide sequence ID" value="NZ_CP023481.1"/>
</dbReference>
<evidence type="ECO:0000313" key="4">
    <source>
        <dbReference type="Proteomes" id="UP001341297"/>
    </source>
</evidence>
<evidence type="ECO:0000313" key="3">
    <source>
        <dbReference type="Proteomes" id="UP000036168"/>
    </source>
</evidence>
<comment type="caution">
    <text evidence="1">The sequence shown here is derived from an EMBL/GenBank/DDBJ whole genome shotgun (WGS) entry which is preliminary data.</text>
</comment>
<evidence type="ECO:0000313" key="1">
    <source>
        <dbReference type="EMBL" id="KRT90684.1"/>
    </source>
</evidence>
<protein>
    <submittedName>
        <fullName evidence="1">Phage tail protein</fullName>
    </submittedName>
</protein>
<keyword evidence="4" id="KW-1185">Reference proteome</keyword>
<dbReference type="NCBIfam" id="TIGR01603">
    <property type="entry name" value="maj_tail_phi13"/>
    <property type="match status" value="1"/>
</dbReference>
<evidence type="ECO:0000313" key="2">
    <source>
        <dbReference type="EMBL" id="MEC0486727.1"/>
    </source>
</evidence>
<dbReference type="EMBL" id="JARRTL010000022">
    <property type="protein sequence ID" value="MEC0486727.1"/>
    <property type="molecule type" value="Genomic_DNA"/>
</dbReference>
<dbReference type="Proteomes" id="UP001341297">
    <property type="component" value="Unassembled WGS sequence"/>
</dbReference>
<accession>A0A0J6EYS7</accession>
<dbReference type="Proteomes" id="UP000036168">
    <property type="component" value="Unassembled WGS sequence"/>
</dbReference>
<sequence>MAKGVRVGLKNIHFAKILTEDENGVTYDTPVKIGNAIEASIKPNTNSETLYADDGPSEVESSMGETEVEIGIDQLSTAAQALLLGHTILADGVLEKKETDVAPYGALLFESATTGGKSKLYALYKGRFQPQEESFATKGDSPEFQTDSISGVFVRRDHDKVWQRSVFTGDDGVKAEVIENWFKKVYEPTTSTP</sequence>
<dbReference type="PATRIC" id="fig|1664069.3.peg.1103"/>
<name>A0A0J6EYS7_9BACI</name>
<dbReference type="AlphaFoldDB" id="A0A0J6EYS7"/>
<reference evidence="2 4" key="3">
    <citation type="submission" date="2023-03" db="EMBL/GenBank/DDBJ databases">
        <title>Agriculturally important microbes genome sequencing.</title>
        <authorList>
            <person name="Dunlap C."/>
        </authorList>
    </citation>
    <scope>NUCLEOTIDE SEQUENCE [LARGE SCALE GENOMIC DNA]</scope>
    <source>
        <strain evidence="2 4">CBP-3203</strain>
    </source>
</reference>